<dbReference type="EMBL" id="JACJSI010000006">
    <property type="protein sequence ID" value="MBD2528939.1"/>
    <property type="molecule type" value="Genomic_DNA"/>
</dbReference>
<name>A0ABR8DHD6_9NOSO</name>
<accession>A0ABR8DHD6</accession>
<proteinExistence type="predicted"/>
<dbReference type="RefSeq" id="WP_190939569.1">
    <property type="nucleotide sequence ID" value="NZ_JACJSI010000006.1"/>
</dbReference>
<keyword evidence="2" id="KW-1185">Reference proteome</keyword>
<gene>
    <name evidence="1" type="ORF">H6G97_04885</name>
</gene>
<protein>
    <recommendedName>
        <fullName evidence="3">Transposase</fullName>
    </recommendedName>
</protein>
<comment type="caution">
    <text evidence="1">The sequence shown here is derived from an EMBL/GenBank/DDBJ whole genome shotgun (WGS) entry which is preliminary data.</text>
</comment>
<dbReference type="Proteomes" id="UP000623440">
    <property type="component" value="Unassembled WGS sequence"/>
</dbReference>
<evidence type="ECO:0008006" key="3">
    <source>
        <dbReference type="Google" id="ProtNLM"/>
    </source>
</evidence>
<organism evidence="1 2">
    <name type="scientific">Nostoc flagelliforme FACHB-838</name>
    <dbReference type="NCBI Taxonomy" id="2692904"/>
    <lineage>
        <taxon>Bacteria</taxon>
        <taxon>Bacillati</taxon>
        <taxon>Cyanobacteriota</taxon>
        <taxon>Cyanophyceae</taxon>
        <taxon>Nostocales</taxon>
        <taxon>Nostocaceae</taxon>
        <taxon>Nostoc</taxon>
    </lineage>
</organism>
<evidence type="ECO:0000313" key="1">
    <source>
        <dbReference type="EMBL" id="MBD2528939.1"/>
    </source>
</evidence>
<evidence type="ECO:0000313" key="2">
    <source>
        <dbReference type="Proteomes" id="UP000623440"/>
    </source>
</evidence>
<reference evidence="1 2" key="1">
    <citation type="journal article" date="2020" name="ISME J.">
        <title>Comparative genomics reveals insights into cyanobacterial evolution and habitat adaptation.</title>
        <authorList>
            <person name="Chen M.Y."/>
            <person name="Teng W.K."/>
            <person name="Zhao L."/>
            <person name="Hu C.X."/>
            <person name="Zhou Y.K."/>
            <person name="Han B.P."/>
            <person name="Song L.R."/>
            <person name="Shu W.S."/>
        </authorList>
    </citation>
    <scope>NUCLEOTIDE SEQUENCE [LARGE SCALE GENOMIC DNA]</scope>
    <source>
        <strain evidence="1 2">FACHB-838</strain>
    </source>
</reference>
<sequence>MPQDLPTGLTVYSYSIFPVTEVQNAGIKIRYKQFLTPASCLKTSCTSCKRQRLYFRRWKRKGVCAIASSGG</sequence>